<dbReference type="FunFam" id="1.20.1160.11:FF:000003">
    <property type="entry name" value="Paired amphipathic helix SIN3-like protein"/>
    <property type="match status" value="1"/>
</dbReference>
<dbReference type="GO" id="GO:0003714">
    <property type="term" value="F:transcription corepressor activity"/>
    <property type="evidence" value="ECO:0007669"/>
    <property type="project" value="InterPro"/>
</dbReference>
<keyword evidence="4 5" id="KW-0539">Nucleus</keyword>
<evidence type="ECO:0000256" key="1">
    <source>
        <dbReference type="ARBA" id="ARBA00004123"/>
    </source>
</evidence>
<keyword evidence="7" id="KW-1185">Reference proteome</keyword>
<proteinExistence type="predicted"/>
<sequence>MSSTVPAKDVTGKKFVVVDYVRMLADFMIDGVSPTEASLVSSGVILLKYGQSHDGSSAQKLITNAAFTYLKEVNDIFYDQRENFDMFLDLMKDFTAQSIFLPKGYEITVIDDEEQKRIEFEEALSFVTKVKKRFQNEEDHVYKSFFDILKMYKKEHKSINRVYHEIAALFHHHPDLFHEFTRFLPRGQEDKYSILKAQVTDQALGSLILGKDQGGTVTCSLWNVM</sequence>
<dbReference type="SUPFAM" id="SSF47762">
    <property type="entry name" value="PAH2 domain"/>
    <property type="match status" value="2"/>
</dbReference>
<dbReference type="GO" id="GO:0000122">
    <property type="term" value="P:negative regulation of transcription by RNA polymerase II"/>
    <property type="evidence" value="ECO:0007669"/>
    <property type="project" value="TreeGrafter"/>
</dbReference>
<dbReference type="PANTHER" id="PTHR12346:SF8">
    <property type="entry name" value="PAIRED AMPHIPATHIC HELIX PROTEIN SIN3-LIKE 2"/>
    <property type="match status" value="1"/>
</dbReference>
<dbReference type="AlphaFoldDB" id="A0AA38WIN8"/>
<evidence type="ECO:0000256" key="5">
    <source>
        <dbReference type="PROSITE-ProRule" id="PRU00810"/>
    </source>
</evidence>
<organism evidence="6 7">
    <name type="scientific">Centaurea solstitialis</name>
    <name type="common">yellow star-thistle</name>
    <dbReference type="NCBI Taxonomy" id="347529"/>
    <lineage>
        <taxon>Eukaryota</taxon>
        <taxon>Viridiplantae</taxon>
        <taxon>Streptophyta</taxon>
        <taxon>Embryophyta</taxon>
        <taxon>Tracheophyta</taxon>
        <taxon>Spermatophyta</taxon>
        <taxon>Magnoliopsida</taxon>
        <taxon>eudicotyledons</taxon>
        <taxon>Gunneridae</taxon>
        <taxon>Pentapetalae</taxon>
        <taxon>asterids</taxon>
        <taxon>campanulids</taxon>
        <taxon>Asterales</taxon>
        <taxon>Asteraceae</taxon>
        <taxon>Carduoideae</taxon>
        <taxon>Cardueae</taxon>
        <taxon>Centaureinae</taxon>
        <taxon>Centaurea</taxon>
    </lineage>
</organism>
<dbReference type="InterPro" id="IPR039774">
    <property type="entry name" value="Sin3-like"/>
</dbReference>
<dbReference type="InterPro" id="IPR036600">
    <property type="entry name" value="PAH_sf"/>
</dbReference>
<dbReference type="PROSITE" id="PS51477">
    <property type="entry name" value="PAH"/>
    <property type="match status" value="1"/>
</dbReference>
<evidence type="ECO:0000256" key="4">
    <source>
        <dbReference type="ARBA" id="ARBA00023242"/>
    </source>
</evidence>
<dbReference type="PANTHER" id="PTHR12346">
    <property type="entry name" value="SIN3B-RELATED"/>
    <property type="match status" value="1"/>
</dbReference>
<evidence type="ECO:0000313" key="7">
    <source>
        <dbReference type="Proteomes" id="UP001172457"/>
    </source>
</evidence>
<dbReference type="GO" id="GO:0000785">
    <property type="term" value="C:chromatin"/>
    <property type="evidence" value="ECO:0007669"/>
    <property type="project" value="TreeGrafter"/>
</dbReference>
<gene>
    <name evidence="6" type="ORF">OSB04_007637</name>
</gene>
<protein>
    <submittedName>
        <fullName evidence="6">Uncharacterized protein</fullName>
    </submittedName>
</protein>
<name>A0AA38WIN8_9ASTR</name>
<dbReference type="GO" id="GO:0000118">
    <property type="term" value="C:histone deacetylase complex"/>
    <property type="evidence" value="ECO:0007669"/>
    <property type="project" value="TreeGrafter"/>
</dbReference>
<evidence type="ECO:0000256" key="2">
    <source>
        <dbReference type="ARBA" id="ARBA00022491"/>
    </source>
</evidence>
<keyword evidence="3" id="KW-0677">Repeat</keyword>
<dbReference type="Pfam" id="PF02671">
    <property type="entry name" value="PAH"/>
    <property type="match status" value="1"/>
</dbReference>
<comment type="subcellular location">
    <subcellularLocation>
        <location evidence="1 5">Nucleus</location>
    </subcellularLocation>
</comment>
<dbReference type="Gene3D" id="1.20.1160.11">
    <property type="entry name" value="Paired amphipathic helix"/>
    <property type="match status" value="1"/>
</dbReference>
<reference evidence="6" key="1">
    <citation type="submission" date="2023-03" db="EMBL/GenBank/DDBJ databases">
        <title>Chromosome-scale reference genome and RAD-based genetic map of yellow starthistle (Centaurea solstitialis) reveal putative structural variation and QTLs associated with invader traits.</title>
        <authorList>
            <person name="Reatini B."/>
            <person name="Cang F.A."/>
            <person name="Jiang Q."/>
            <person name="Mckibben M.T.W."/>
            <person name="Barker M.S."/>
            <person name="Rieseberg L.H."/>
            <person name="Dlugosch K.M."/>
        </authorList>
    </citation>
    <scope>NUCLEOTIDE SEQUENCE</scope>
    <source>
        <strain evidence="6">CAN-66</strain>
        <tissue evidence="6">Leaf</tissue>
    </source>
</reference>
<keyword evidence="2" id="KW-0678">Repressor</keyword>
<evidence type="ECO:0000256" key="3">
    <source>
        <dbReference type="ARBA" id="ARBA00022737"/>
    </source>
</evidence>
<dbReference type="EMBL" id="JARYMX010000002">
    <property type="protein sequence ID" value="KAJ9562477.1"/>
    <property type="molecule type" value="Genomic_DNA"/>
</dbReference>
<dbReference type="InterPro" id="IPR003822">
    <property type="entry name" value="PAH"/>
</dbReference>
<comment type="caution">
    <text evidence="6">The sequence shown here is derived from an EMBL/GenBank/DDBJ whole genome shotgun (WGS) entry which is preliminary data.</text>
</comment>
<accession>A0AA38WIN8</accession>
<dbReference type="Proteomes" id="UP001172457">
    <property type="component" value="Chromosome 2"/>
</dbReference>
<evidence type="ECO:0000313" key="6">
    <source>
        <dbReference type="EMBL" id="KAJ9562477.1"/>
    </source>
</evidence>